<name>A0A090UW54_PSEVU</name>
<dbReference type="PANTHER" id="PTHR13754">
    <property type="entry name" value="METALLO-BETA-LACTAMASE SUPERFAMILY PROTEIN"/>
    <property type="match status" value="1"/>
</dbReference>
<proteinExistence type="predicted"/>
<organism evidence="2 3">
    <name type="scientific">Pseudescherichia vulneris NBRC 102420</name>
    <dbReference type="NCBI Taxonomy" id="1115515"/>
    <lineage>
        <taxon>Bacteria</taxon>
        <taxon>Pseudomonadati</taxon>
        <taxon>Pseudomonadota</taxon>
        <taxon>Gammaproteobacteria</taxon>
        <taxon>Enterobacterales</taxon>
        <taxon>Enterobacteriaceae</taxon>
        <taxon>Pseudescherichia</taxon>
    </lineage>
</organism>
<dbReference type="SUPFAM" id="SSF56281">
    <property type="entry name" value="Metallo-hydrolase/oxidoreductase"/>
    <property type="match status" value="1"/>
</dbReference>
<dbReference type="InterPro" id="IPR036866">
    <property type="entry name" value="RibonucZ/Hydroxyglut_hydro"/>
</dbReference>
<dbReference type="Pfam" id="PF00753">
    <property type="entry name" value="Lactamase_B"/>
    <property type="match status" value="1"/>
</dbReference>
<accession>A0A090UW54</accession>
<dbReference type="PANTHER" id="PTHR13754:SF13">
    <property type="entry name" value="METALLO-BETA-LACTAMASE SUPERFAMILY PROTEIN (AFU_ORTHOLOGUE AFUA_3G07630)"/>
    <property type="match status" value="1"/>
</dbReference>
<dbReference type="OrthoDB" id="9803916at2"/>
<evidence type="ECO:0000259" key="1">
    <source>
        <dbReference type="SMART" id="SM00849"/>
    </source>
</evidence>
<gene>
    <name evidence="2" type="ORF">EV102420_02_04250</name>
</gene>
<dbReference type="InterPro" id="IPR001279">
    <property type="entry name" value="Metallo-B-lactamas"/>
</dbReference>
<dbReference type="AlphaFoldDB" id="A0A090UW54"/>
<keyword evidence="3" id="KW-1185">Reference proteome</keyword>
<protein>
    <recommendedName>
        <fullName evidence="1">Metallo-beta-lactamase domain-containing protein</fullName>
    </recommendedName>
</protein>
<reference evidence="2 3" key="1">
    <citation type="submission" date="2014-09" db="EMBL/GenBank/DDBJ databases">
        <title>Whole genome shotgun sequence of Escherichia vulneris NBRC 102420.</title>
        <authorList>
            <person name="Yoshida Y."/>
            <person name="Hosoyama A."/>
            <person name="Tsuchikane K."/>
            <person name="Ohji S."/>
            <person name="Ichikawa N."/>
            <person name="Kimura A."/>
            <person name="Yamazoe A."/>
            <person name="Ezaki T."/>
            <person name="Fujita N."/>
        </authorList>
    </citation>
    <scope>NUCLEOTIDE SEQUENCE [LARGE SCALE GENOMIC DNA]</scope>
    <source>
        <strain evidence="2 3">NBRC 102420</strain>
    </source>
</reference>
<dbReference type="EMBL" id="BBMZ01000002">
    <property type="protein sequence ID" value="GAL56820.1"/>
    <property type="molecule type" value="Genomic_DNA"/>
</dbReference>
<dbReference type="GO" id="GO:0016740">
    <property type="term" value="F:transferase activity"/>
    <property type="evidence" value="ECO:0007669"/>
    <property type="project" value="TreeGrafter"/>
</dbReference>
<feature type="domain" description="Metallo-beta-lactamase" evidence="1">
    <location>
        <begin position="23"/>
        <end position="182"/>
    </location>
</feature>
<dbReference type="SMART" id="SM00849">
    <property type="entry name" value="Lactamase_B"/>
    <property type="match status" value="1"/>
</dbReference>
<dbReference type="RefSeq" id="WP_042388333.1">
    <property type="nucleotide sequence ID" value="NZ_BBMZ01000002.1"/>
</dbReference>
<dbReference type="Gene3D" id="3.60.15.10">
    <property type="entry name" value="Ribonuclease Z/Hydroxyacylglutathione hydrolase-like"/>
    <property type="match status" value="1"/>
</dbReference>
<sequence length="279" mass="31164">MLKITVLLENRKAKHADGLACRPGLSLLIEDGETRILFDTGPDASFMHNAKKMGVSLDGIDWVVLSHGHYDHCGGLRHLQKLPKVLCHPGVYDQKYAGVMVFNHFIEIKKISTQLPPVQCNFHFTKEPYEISQRFIWSGEIESAKSYGYVRGEKVEPDALNDEGVLIYKSKKGLVIFTGCGHKGLRNIIEHCKKLTGINTVHALVGGMHLRHAMPWALLPLRHYIQDVNPERILTCHCTGRWGKLCLPGAEEINTGDNISLPEAPFQARVSVKSNTSIP</sequence>
<dbReference type="InterPro" id="IPR052926">
    <property type="entry name" value="Metallo-beta-lactamase_dom"/>
</dbReference>
<dbReference type="eggNOG" id="COG1237">
    <property type="taxonomic scope" value="Bacteria"/>
</dbReference>
<dbReference type="CDD" id="cd07713">
    <property type="entry name" value="DHPS-like_MBL-fold"/>
    <property type="match status" value="1"/>
</dbReference>
<dbReference type="STRING" id="1115515.EV102420_02_04250"/>
<dbReference type="InterPro" id="IPR041712">
    <property type="entry name" value="DHPS-like_MBL-fold"/>
</dbReference>
<evidence type="ECO:0000313" key="2">
    <source>
        <dbReference type="EMBL" id="GAL56820.1"/>
    </source>
</evidence>
<dbReference type="Proteomes" id="UP000029462">
    <property type="component" value="Unassembled WGS sequence"/>
</dbReference>
<evidence type="ECO:0000313" key="3">
    <source>
        <dbReference type="Proteomes" id="UP000029462"/>
    </source>
</evidence>
<comment type="caution">
    <text evidence="2">The sequence shown here is derived from an EMBL/GenBank/DDBJ whole genome shotgun (WGS) entry which is preliminary data.</text>
</comment>